<dbReference type="KEGG" id="smaa:IT774_16960"/>
<keyword evidence="11 15" id="KW-0448">Lipopolysaccharide biosynthesis</keyword>
<evidence type="ECO:0000313" key="16">
    <source>
        <dbReference type="EMBL" id="QPG05721.1"/>
    </source>
</evidence>
<comment type="function">
    <text evidence="15">Catalyzes the ATP-dependent phosphorylation of the 3-deoxy-D-manno-octulosonic acid (Kdo) residue in Kdo-lipid IV(A) at the 4-OH position.</text>
</comment>
<accession>A0A7S9HCX7</accession>
<evidence type="ECO:0000256" key="3">
    <source>
        <dbReference type="ARBA" id="ARBA00010327"/>
    </source>
</evidence>
<keyword evidence="6 15" id="KW-0997">Cell inner membrane</keyword>
<dbReference type="Gene3D" id="1.10.510.10">
    <property type="entry name" value="Transferase(Phosphotransferase) domain 1"/>
    <property type="match status" value="1"/>
</dbReference>
<dbReference type="GO" id="GO:0005524">
    <property type="term" value="F:ATP binding"/>
    <property type="evidence" value="ECO:0007669"/>
    <property type="project" value="UniProtKB-UniRule"/>
</dbReference>
<keyword evidence="5 15" id="KW-1003">Cell membrane</keyword>
<evidence type="ECO:0000256" key="11">
    <source>
        <dbReference type="ARBA" id="ARBA00022985"/>
    </source>
</evidence>
<evidence type="ECO:0000256" key="10">
    <source>
        <dbReference type="ARBA" id="ARBA00022840"/>
    </source>
</evidence>
<dbReference type="GO" id="GO:0016301">
    <property type="term" value="F:kinase activity"/>
    <property type="evidence" value="ECO:0007669"/>
    <property type="project" value="UniProtKB-KW"/>
</dbReference>
<evidence type="ECO:0000256" key="5">
    <source>
        <dbReference type="ARBA" id="ARBA00022475"/>
    </source>
</evidence>
<feature type="active site" evidence="15">
    <location>
        <position position="170"/>
    </location>
</feature>
<comment type="subcellular location">
    <subcellularLocation>
        <location evidence="1 15">Cell inner membrane</location>
        <topology evidence="1 15">Peripheral membrane protein</topology>
        <orientation evidence="1 15">Cytoplasmic side</orientation>
    </subcellularLocation>
</comment>
<dbReference type="NCBIfam" id="NF002475">
    <property type="entry name" value="PRK01723.1"/>
    <property type="match status" value="1"/>
</dbReference>
<sequence length="239" mass="28207">MSIEHQKISMDHHTLVNTYFLYSADTSLFSEVCWRKKKAVIGQAKGRGTTLFVQNTPDSCWVLRHYRRGGLIGKILNDQFFYTGLAKTRPFQEMRLLNTMCEAGLKVPTPVAAHVARHGLIYRADLITQRIDTATDLHHHLTGQPLSDRLWQEVGRAVRKMHDLQVYHHDLNVRNLMLDAREEVWIIDFDRCYQRPGEQWKEQNLARLYRSLQKELSRCPRFFWHQDNFAALREGYQQR</sequence>
<name>A0A7S9HCX7_9ALTE</name>
<evidence type="ECO:0000256" key="1">
    <source>
        <dbReference type="ARBA" id="ARBA00004515"/>
    </source>
</evidence>
<dbReference type="InterPro" id="IPR022826">
    <property type="entry name" value="KDO_kinase"/>
</dbReference>
<evidence type="ECO:0000256" key="15">
    <source>
        <dbReference type="HAMAP-Rule" id="MF_00521"/>
    </source>
</evidence>
<comment type="pathway">
    <text evidence="2 15">Bacterial outer membrane biogenesis; LPS core biosynthesis.</text>
</comment>
<protein>
    <recommendedName>
        <fullName evidence="13 15">3-deoxy-D-manno-octulosonic acid kinase</fullName>
        <shortName evidence="15">Kdo kinase</shortName>
        <ecNumber evidence="4 15">2.7.1.166</ecNumber>
    </recommendedName>
</protein>
<dbReference type="AlphaFoldDB" id="A0A7S9HCX7"/>
<dbReference type="RefSeq" id="WP_195810804.1">
    <property type="nucleotide sequence ID" value="NZ_CP064795.1"/>
</dbReference>
<dbReference type="UniPathway" id="UPA00958"/>
<dbReference type="HAMAP" id="MF_00521">
    <property type="entry name" value="KDO_kinase"/>
    <property type="match status" value="1"/>
</dbReference>
<dbReference type="EC" id="2.7.1.166" evidence="4 15"/>
<evidence type="ECO:0000256" key="13">
    <source>
        <dbReference type="ARBA" id="ARBA00029511"/>
    </source>
</evidence>
<comment type="similarity">
    <text evidence="3 15">Belongs to the protein kinase superfamily. KdkA/RfaP family.</text>
</comment>
<evidence type="ECO:0000256" key="6">
    <source>
        <dbReference type="ARBA" id="ARBA00022519"/>
    </source>
</evidence>
<reference evidence="16 17" key="1">
    <citation type="submission" date="2020-11" db="EMBL/GenBank/DDBJ databases">
        <title>Complete genome sequence for Salinimonas sp. strain G2-b.</title>
        <authorList>
            <person name="Park S.-J."/>
        </authorList>
    </citation>
    <scope>NUCLEOTIDE SEQUENCE [LARGE SCALE GENOMIC DNA]</scope>
    <source>
        <strain evidence="16 17">G2-b</strain>
    </source>
</reference>
<dbReference type="Proteomes" id="UP000595095">
    <property type="component" value="Chromosome"/>
</dbReference>
<dbReference type="InterPro" id="IPR011009">
    <property type="entry name" value="Kinase-like_dom_sf"/>
</dbReference>
<keyword evidence="12 15" id="KW-0472">Membrane</keyword>
<dbReference type="SUPFAM" id="SSF56112">
    <property type="entry name" value="Protein kinase-like (PK-like)"/>
    <property type="match status" value="1"/>
</dbReference>
<evidence type="ECO:0000256" key="2">
    <source>
        <dbReference type="ARBA" id="ARBA00004713"/>
    </source>
</evidence>
<evidence type="ECO:0000256" key="9">
    <source>
        <dbReference type="ARBA" id="ARBA00022777"/>
    </source>
</evidence>
<keyword evidence="8 15" id="KW-0547">Nucleotide-binding</keyword>
<comment type="catalytic activity">
    <reaction evidence="14 15">
        <text>an alpha-Kdo-(2-&gt;6)-lipid IVA + ATP = a 4-O-phospho-alpha-Kdo-(2-&gt;6)-lipid IVA + ADP + H(+)</text>
        <dbReference type="Rhea" id="RHEA:74271"/>
        <dbReference type="ChEBI" id="CHEBI:15378"/>
        <dbReference type="ChEBI" id="CHEBI:30616"/>
        <dbReference type="ChEBI" id="CHEBI:176428"/>
        <dbReference type="ChEBI" id="CHEBI:193140"/>
        <dbReference type="ChEBI" id="CHEBI:456216"/>
        <dbReference type="EC" id="2.7.1.166"/>
    </reaction>
</comment>
<keyword evidence="10 15" id="KW-0067">ATP-binding</keyword>
<gene>
    <name evidence="15" type="primary">kdkA</name>
    <name evidence="16" type="ORF">IT774_16960</name>
</gene>
<evidence type="ECO:0000313" key="17">
    <source>
        <dbReference type="Proteomes" id="UP000595095"/>
    </source>
</evidence>
<evidence type="ECO:0000256" key="14">
    <source>
        <dbReference type="ARBA" id="ARBA00034417"/>
    </source>
</evidence>
<evidence type="ECO:0000256" key="8">
    <source>
        <dbReference type="ARBA" id="ARBA00022741"/>
    </source>
</evidence>
<dbReference type="GO" id="GO:0016773">
    <property type="term" value="F:phosphotransferase activity, alcohol group as acceptor"/>
    <property type="evidence" value="ECO:0007669"/>
    <property type="project" value="UniProtKB-UniRule"/>
</dbReference>
<evidence type="ECO:0000256" key="4">
    <source>
        <dbReference type="ARBA" id="ARBA00011988"/>
    </source>
</evidence>
<organism evidence="16 17">
    <name type="scientific">Salinimonas marina</name>
    <dbReference type="NCBI Taxonomy" id="2785918"/>
    <lineage>
        <taxon>Bacteria</taxon>
        <taxon>Pseudomonadati</taxon>
        <taxon>Pseudomonadota</taxon>
        <taxon>Gammaproteobacteria</taxon>
        <taxon>Alteromonadales</taxon>
        <taxon>Alteromonadaceae</taxon>
        <taxon>Alteromonas/Salinimonas group</taxon>
        <taxon>Salinimonas</taxon>
    </lineage>
</organism>
<keyword evidence="17" id="KW-1185">Reference proteome</keyword>
<evidence type="ECO:0000256" key="7">
    <source>
        <dbReference type="ARBA" id="ARBA00022679"/>
    </source>
</evidence>
<keyword evidence="9 15" id="KW-0418">Kinase</keyword>
<dbReference type="GO" id="GO:0005886">
    <property type="term" value="C:plasma membrane"/>
    <property type="evidence" value="ECO:0007669"/>
    <property type="project" value="UniProtKB-SubCell"/>
</dbReference>
<proteinExistence type="inferred from homology"/>
<dbReference type="EMBL" id="CP064795">
    <property type="protein sequence ID" value="QPG05721.1"/>
    <property type="molecule type" value="Genomic_DNA"/>
</dbReference>
<dbReference type="GO" id="GO:0009244">
    <property type="term" value="P:lipopolysaccharide core region biosynthetic process"/>
    <property type="evidence" value="ECO:0007669"/>
    <property type="project" value="UniProtKB-UniRule"/>
</dbReference>
<keyword evidence="7 15" id="KW-0808">Transferase</keyword>
<evidence type="ECO:0000256" key="12">
    <source>
        <dbReference type="ARBA" id="ARBA00023136"/>
    </source>
</evidence>
<dbReference type="Pfam" id="PF06293">
    <property type="entry name" value="Kdo"/>
    <property type="match status" value="1"/>
</dbReference>